<dbReference type="RefSeq" id="XP_024400275.1">
    <property type="nucleotide sequence ID" value="XM_024544507.2"/>
</dbReference>
<evidence type="ECO:0000313" key="4">
    <source>
        <dbReference type="Proteomes" id="UP000006727"/>
    </source>
</evidence>
<dbReference type="Gramene" id="Pp3c17_9330V3.3">
    <property type="protein sequence ID" value="PAC:32906378.CDS.1"/>
    <property type="gene ID" value="Pp3c17_9330"/>
</dbReference>
<dbReference type="EMBL" id="ABEU02000017">
    <property type="protein sequence ID" value="PNR35997.1"/>
    <property type="molecule type" value="Genomic_DNA"/>
</dbReference>
<dbReference type="AlphaFoldDB" id="A0A2K1J390"/>
<keyword evidence="4" id="KW-1185">Reference proteome</keyword>
<dbReference type="PaxDb" id="3218-PP1S202_43V6.1"/>
<dbReference type="FunCoup" id="A0A2K1J390">
    <property type="interactions" value="274"/>
</dbReference>
<dbReference type="Gramene" id="Pp3c17_9330V3.4">
    <property type="protein sequence ID" value="PAC:32906379.CDS.1"/>
    <property type="gene ID" value="Pp3c17_9330"/>
</dbReference>
<dbReference type="Gramene" id="Pp3c17_9330V3.6">
    <property type="protein sequence ID" value="PAC:32906381.CDS.1"/>
    <property type="gene ID" value="Pp3c17_9330"/>
</dbReference>
<accession>A0A2K1J390</accession>
<dbReference type="OMA" id="FEECMAL"/>
<dbReference type="EnsemblPlants" id="Pp3c17_9330V3.6">
    <property type="protein sequence ID" value="PAC:32906381.CDS.1"/>
    <property type="gene ID" value="Pp3c17_9330"/>
</dbReference>
<dbReference type="EnsemblPlants" id="Pp3c17_9330V3.3">
    <property type="protein sequence ID" value="PAC:32906378.CDS.1"/>
    <property type="gene ID" value="Pp3c17_9330"/>
</dbReference>
<feature type="transmembrane region" description="Helical" evidence="1">
    <location>
        <begin position="153"/>
        <end position="173"/>
    </location>
</feature>
<reference evidence="2 4" key="1">
    <citation type="journal article" date="2008" name="Science">
        <title>The Physcomitrella genome reveals evolutionary insights into the conquest of land by plants.</title>
        <authorList>
            <person name="Rensing S."/>
            <person name="Lang D."/>
            <person name="Zimmer A."/>
            <person name="Terry A."/>
            <person name="Salamov A."/>
            <person name="Shapiro H."/>
            <person name="Nishiyama T."/>
            <person name="Perroud P.-F."/>
            <person name="Lindquist E."/>
            <person name="Kamisugi Y."/>
            <person name="Tanahashi T."/>
            <person name="Sakakibara K."/>
            <person name="Fujita T."/>
            <person name="Oishi K."/>
            <person name="Shin-I T."/>
            <person name="Kuroki Y."/>
            <person name="Toyoda A."/>
            <person name="Suzuki Y."/>
            <person name="Hashimoto A."/>
            <person name="Yamaguchi K."/>
            <person name="Sugano A."/>
            <person name="Kohara Y."/>
            <person name="Fujiyama A."/>
            <person name="Anterola A."/>
            <person name="Aoki S."/>
            <person name="Ashton N."/>
            <person name="Barbazuk W.B."/>
            <person name="Barker E."/>
            <person name="Bennetzen J."/>
            <person name="Bezanilla M."/>
            <person name="Blankenship R."/>
            <person name="Cho S.H."/>
            <person name="Dutcher S."/>
            <person name="Estelle M."/>
            <person name="Fawcett J.A."/>
            <person name="Gundlach H."/>
            <person name="Hanada K."/>
            <person name="Heyl A."/>
            <person name="Hicks K.A."/>
            <person name="Hugh J."/>
            <person name="Lohr M."/>
            <person name="Mayer K."/>
            <person name="Melkozernov A."/>
            <person name="Murata T."/>
            <person name="Nelson D."/>
            <person name="Pils B."/>
            <person name="Prigge M."/>
            <person name="Reiss B."/>
            <person name="Renner T."/>
            <person name="Rombauts S."/>
            <person name="Rushton P."/>
            <person name="Sanderfoot A."/>
            <person name="Schween G."/>
            <person name="Shiu S.-H."/>
            <person name="Stueber K."/>
            <person name="Theodoulou F.L."/>
            <person name="Tu H."/>
            <person name="Van de Peer Y."/>
            <person name="Verrier P.J."/>
            <person name="Waters E."/>
            <person name="Wood A."/>
            <person name="Yang L."/>
            <person name="Cove D."/>
            <person name="Cuming A."/>
            <person name="Hasebe M."/>
            <person name="Lucas S."/>
            <person name="Mishler D.B."/>
            <person name="Reski R."/>
            <person name="Grigoriev I."/>
            <person name="Quatrano R.S."/>
            <person name="Boore J.L."/>
        </authorList>
    </citation>
    <scope>NUCLEOTIDE SEQUENCE [LARGE SCALE GENOMIC DNA]</scope>
    <source>
        <strain evidence="3 4">cv. Gransden 2004</strain>
    </source>
</reference>
<dbReference type="Gramene" id="Pp3c17_9330V3.2">
    <property type="protein sequence ID" value="PAC:32906377.CDS.1"/>
    <property type="gene ID" value="Pp3c17_9330"/>
</dbReference>
<gene>
    <name evidence="3" type="primary">LOC112294236</name>
    <name evidence="2" type="ORF">PHYPA_021847</name>
</gene>
<dbReference type="EnsemblPlants" id="Pp3c17_9330V3.2">
    <property type="protein sequence ID" value="PAC:32906377.CDS.1"/>
    <property type="gene ID" value="Pp3c17_9330"/>
</dbReference>
<dbReference type="EnsemblPlants" id="Pp3c17_9330V3.4">
    <property type="protein sequence ID" value="PAC:32906379.CDS.1"/>
    <property type="gene ID" value="Pp3c17_9330"/>
</dbReference>
<proteinExistence type="predicted"/>
<evidence type="ECO:0000313" key="3">
    <source>
        <dbReference type="EnsemblPlants" id="PAC:32906376.CDS.1"/>
    </source>
</evidence>
<evidence type="ECO:0000313" key="2">
    <source>
        <dbReference type="EMBL" id="PNR35997.1"/>
    </source>
</evidence>
<dbReference type="EnsemblPlants" id="Pp3c17_9330V3.5">
    <property type="protein sequence ID" value="PAC:32906380.CDS.1"/>
    <property type="gene ID" value="Pp3c17_9330"/>
</dbReference>
<dbReference type="PANTHER" id="PTHR36743:SF1">
    <property type="entry name" value="OS04G0495300 PROTEIN"/>
    <property type="match status" value="1"/>
</dbReference>
<keyword evidence="1" id="KW-0472">Membrane</keyword>
<keyword evidence="1" id="KW-1133">Transmembrane helix</keyword>
<dbReference type="Gramene" id="Pp3c17_9330V3.5">
    <property type="protein sequence ID" value="PAC:32906380.CDS.1"/>
    <property type="gene ID" value="Pp3c17_9330"/>
</dbReference>
<dbReference type="OrthoDB" id="1885878at2759"/>
<protein>
    <submittedName>
        <fullName evidence="2 3">Uncharacterized protein</fullName>
    </submittedName>
</protein>
<dbReference type="Proteomes" id="UP000006727">
    <property type="component" value="Chromosome 17"/>
</dbReference>
<sequence>MGQSPSKRVEETLSTSLSFHAAVDASFEECMALSQHAFPGLQLYQLLDASRRVYDKIPLPEEDEVARYKQRWLPHRPTQAQVDATVRKERLRRTVAIDEFRAFALVLFRDMGLATARHRLVVYVPLGTLAVLVTDLCAKRLPVVGPMYRAGGVLMPGLLLGSVVGGVVVGTQLRMD</sequence>
<reference evidence="3" key="3">
    <citation type="submission" date="2020-12" db="UniProtKB">
        <authorList>
            <consortium name="EnsemblPlants"/>
        </authorList>
    </citation>
    <scope>IDENTIFICATION</scope>
</reference>
<dbReference type="EnsemblPlants" id="Pp3c17_9330V3.1">
    <property type="protein sequence ID" value="PAC:32906376.CDS.1"/>
    <property type="gene ID" value="Pp3c17_9330"/>
</dbReference>
<dbReference type="Gramene" id="Pp3c17_9330V3.1">
    <property type="protein sequence ID" value="PAC:32906376.CDS.1"/>
    <property type="gene ID" value="Pp3c17_9330"/>
</dbReference>
<feature type="transmembrane region" description="Helical" evidence="1">
    <location>
        <begin position="120"/>
        <end position="141"/>
    </location>
</feature>
<reference evidence="2 4" key="2">
    <citation type="journal article" date="2018" name="Plant J.">
        <title>The Physcomitrella patens chromosome-scale assembly reveals moss genome structure and evolution.</title>
        <authorList>
            <person name="Lang D."/>
            <person name="Ullrich K.K."/>
            <person name="Murat F."/>
            <person name="Fuchs J."/>
            <person name="Jenkins J."/>
            <person name="Haas F.B."/>
            <person name="Piednoel M."/>
            <person name="Gundlach H."/>
            <person name="Van Bel M."/>
            <person name="Meyberg R."/>
            <person name="Vives C."/>
            <person name="Morata J."/>
            <person name="Symeonidi A."/>
            <person name="Hiss M."/>
            <person name="Muchero W."/>
            <person name="Kamisugi Y."/>
            <person name="Saleh O."/>
            <person name="Blanc G."/>
            <person name="Decker E.L."/>
            <person name="van Gessel N."/>
            <person name="Grimwood J."/>
            <person name="Hayes R.D."/>
            <person name="Graham S.W."/>
            <person name="Gunter L.E."/>
            <person name="McDaniel S.F."/>
            <person name="Hoernstein S.N.W."/>
            <person name="Larsson A."/>
            <person name="Li F.W."/>
            <person name="Perroud P.F."/>
            <person name="Phillips J."/>
            <person name="Ranjan P."/>
            <person name="Rokshar D.S."/>
            <person name="Rothfels C.J."/>
            <person name="Schneider L."/>
            <person name="Shu S."/>
            <person name="Stevenson D.W."/>
            <person name="Thummler F."/>
            <person name="Tillich M."/>
            <person name="Villarreal Aguilar J.C."/>
            <person name="Widiez T."/>
            <person name="Wong G.K."/>
            <person name="Wymore A."/>
            <person name="Zhang Y."/>
            <person name="Zimmer A.D."/>
            <person name="Quatrano R.S."/>
            <person name="Mayer K.F.X."/>
            <person name="Goodstein D."/>
            <person name="Casacuberta J.M."/>
            <person name="Vandepoele K."/>
            <person name="Reski R."/>
            <person name="Cuming A.C."/>
            <person name="Tuskan G.A."/>
            <person name="Maumus F."/>
            <person name="Salse J."/>
            <person name="Schmutz J."/>
            <person name="Rensing S.A."/>
        </authorList>
    </citation>
    <scope>NUCLEOTIDE SEQUENCE [LARGE SCALE GENOMIC DNA]</scope>
    <source>
        <strain evidence="3 4">cv. Gransden 2004</strain>
    </source>
</reference>
<dbReference type="KEGG" id="ppp:112294236"/>
<name>A0A2K1J390_PHYPA</name>
<evidence type="ECO:0000256" key="1">
    <source>
        <dbReference type="SAM" id="Phobius"/>
    </source>
</evidence>
<dbReference type="PANTHER" id="PTHR36743">
    <property type="entry name" value="OS04G0495300 PROTEIN"/>
    <property type="match status" value="1"/>
</dbReference>
<dbReference type="GeneID" id="112294236"/>
<organism evidence="2">
    <name type="scientific">Physcomitrium patens</name>
    <name type="common">Spreading-leaved earth moss</name>
    <name type="synonym">Physcomitrella patens</name>
    <dbReference type="NCBI Taxonomy" id="3218"/>
    <lineage>
        <taxon>Eukaryota</taxon>
        <taxon>Viridiplantae</taxon>
        <taxon>Streptophyta</taxon>
        <taxon>Embryophyta</taxon>
        <taxon>Bryophyta</taxon>
        <taxon>Bryophytina</taxon>
        <taxon>Bryopsida</taxon>
        <taxon>Funariidae</taxon>
        <taxon>Funariales</taxon>
        <taxon>Funariaceae</taxon>
        <taxon>Physcomitrium</taxon>
    </lineage>
</organism>
<keyword evidence="1" id="KW-0812">Transmembrane</keyword>